<proteinExistence type="predicted"/>
<dbReference type="AlphaFoldDB" id="A0A1F6DED8"/>
<sequence length="140" mass="15441">MIATFPKAGRTLLISGLIAFLFLGFFGLSHVSMAMGEDGNMAMSNCLLMSGQAVVCNMNPLEHIAAWQSMFTSLPQQDNTAVMLLLLAALVIAFLWTRLHWPSIDDARISARSVVRREYIPLATPLQELFSNGILNPKIF</sequence>
<keyword evidence="1" id="KW-0472">Membrane</keyword>
<keyword evidence="1" id="KW-1133">Transmembrane helix</keyword>
<reference evidence="2 3" key="1">
    <citation type="journal article" date="2016" name="Nat. Commun.">
        <title>Thousands of microbial genomes shed light on interconnected biogeochemical processes in an aquifer system.</title>
        <authorList>
            <person name="Anantharaman K."/>
            <person name="Brown C.T."/>
            <person name="Hug L.A."/>
            <person name="Sharon I."/>
            <person name="Castelle C.J."/>
            <person name="Probst A.J."/>
            <person name="Thomas B.C."/>
            <person name="Singh A."/>
            <person name="Wilkins M.J."/>
            <person name="Karaoz U."/>
            <person name="Brodie E.L."/>
            <person name="Williams K.H."/>
            <person name="Hubbard S.S."/>
            <person name="Banfield J.F."/>
        </authorList>
    </citation>
    <scope>NUCLEOTIDE SEQUENCE [LARGE SCALE GENOMIC DNA]</scope>
</reference>
<evidence type="ECO:0000256" key="1">
    <source>
        <dbReference type="SAM" id="Phobius"/>
    </source>
</evidence>
<comment type="caution">
    <text evidence="2">The sequence shown here is derived from an EMBL/GenBank/DDBJ whole genome shotgun (WGS) entry which is preliminary data.</text>
</comment>
<organism evidence="2 3">
    <name type="scientific">Candidatus Kaiserbacteria bacterium RIFCSPHIGHO2_01_FULL_56_24</name>
    <dbReference type="NCBI Taxonomy" id="1798487"/>
    <lineage>
        <taxon>Bacteria</taxon>
        <taxon>Candidatus Kaiseribacteriota</taxon>
    </lineage>
</organism>
<feature type="transmembrane region" description="Helical" evidence="1">
    <location>
        <begin position="12"/>
        <end position="35"/>
    </location>
</feature>
<keyword evidence="1" id="KW-0812">Transmembrane</keyword>
<evidence type="ECO:0000313" key="3">
    <source>
        <dbReference type="Proteomes" id="UP000176377"/>
    </source>
</evidence>
<name>A0A1F6DED8_9BACT</name>
<gene>
    <name evidence="2" type="ORF">A2765_04345</name>
</gene>
<dbReference type="EMBL" id="MFLA01000016">
    <property type="protein sequence ID" value="OGG59789.1"/>
    <property type="molecule type" value="Genomic_DNA"/>
</dbReference>
<feature type="transmembrane region" description="Helical" evidence="1">
    <location>
        <begin position="80"/>
        <end position="99"/>
    </location>
</feature>
<dbReference type="Proteomes" id="UP000176377">
    <property type="component" value="Unassembled WGS sequence"/>
</dbReference>
<accession>A0A1F6DED8</accession>
<protein>
    <submittedName>
        <fullName evidence="2">Uncharacterized protein</fullName>
    </submittedName>
</protein>
<evidence type="ECO:0000313" key="2">
    <source>
        <dbReference type="EMBL" id="OGG59789.1"/>
    </source>
</evidence>